<sequence>MNTIDLVTQKMQFLPLDKQDQVLDFVEFLMVKYQQGNAKKSAEQRAIERLKDVEDADNPNKWETMINIDDEIDVESSLENLRKRGYKVKISSQS</sequence>
<keyword evidence="2" id="KW-1185">Reference proteome</keyword>
<dbReference type="AlphaFoldDB" id="A0A401IIQ2"/>
<accession>A0A401IIQ2</accession>
<organism evidence="1 2">
    <name type="scientific">Aphanothece sacrum FPU1</name>
    <dbReference type="NCBI Taxonomy" id="1920663"/>
    <lineage>
        <taxon>Bacteria</taxon>
        <taxon>Bacillati</taxon>
        <taxon>Cyanobacteriota</taxon>
        <taxon>Cyanophyceae</taxon>
        <taxon>Oscillatoriophycideae</taxon>
        <taxon>Chroococcales</taxon>
        <taxon>Aphanothecaceae</taxon>
        <taxon>Aphanothece</taxon>
    </lineage>
</organism>
<proteinExistence type="predicted"/>
<dbReference type="EMBL" id="BDQK01000013">
    <property type="protein sequence ID" value="GBF81050.1"/>
    <property type="molecule type" value="Genomic_DNA"/>
</dbReference>
<name>A0A401IIQ2_APHSA</name>
<protein>
    <submittedName>
        <fullName evidence="1">Uncharacterized protein</fullName>
    </submittedName>
</protein>
<dbReference type="Proteomes" id="UP000287247">
    <property type="component" value="Unassembled WGS sequence"/>
</dbReference>
<evidence type="ECO:0000313" key="2">
    <source>
        <dbReference type="Proteomes" id="UP000287247"/>
    </source>
</evidence>
<dbReference type="RefSeq" id="WP_124975247.1">
    <property type="nucleotide sequence ID" value="NZ_BDQK01000013.1"/>
</dbReference>
<reference evidence="2" key="1">
    <citation type="submission" date="2017-05" db="EMBL/GenBank/DDBJ databases">
        <title>Physiological properties and genetic analysis related to exopolysaccharide production of fresh-water unicellular cyanobacterium Aphanothece sacrum, Suizenji Nori, that has been cultured as a food source in Japan.</title>
        <authorList>
            <person name="Kanesaki Y."/>
            <person name="Yoshikawa S."/>
            <person name="Ohki K."/>
        </authorList>
    </citation>
    <scope>NUCLEOTIDE SEQUENCE [LARGE SCALE GENOMIC DNA]</scope>
    <source>
        <strain evidence="2">FPU1</strain>
    </source>
</reference>
<comment type="caution">
    <text evidence="1">The sequence shown here is derived from an EMBL/GenBank/DDBJ whole genome shotgun (WGS) entry which is preliminary data.</text>
</comment>
<dbReference type="OrthoDB" id="9256236at2"/>
<evidence type="ECO:0000313" key="1">
    <source>
        <dbReference type="EMBL" id="GBF81050.1"/>
    </source>
</evidence>
<gene>
    <name evidence="1" type="ORF">AsFPU1_2459</name>
</gene>